<dbReference type="SUPFAM" id="SSF88798">
    <property type="entry name" value="N-terminal, heterodimerisation domain of RBP7 (RpoE)"/>
    <property type="match status" value="1"/>
</dbReference>
<dbReference type="PANTHER" id="PTHR11668:SF511">
    <property type="entry name" value="SERINE_THREONINE-PROTEIN PHOSPHATASE PP1 ISOZYME 2-RELATED"/>
    <property type="match status" value="1"/>
</dbReference>
<evidence type="ECO:0000256" key="7">
    <source>
        <dbReference type="ARBA" id="ARBA00023211"/>
    </source>
</evidence>
<accession>A0ABQ8E712</accession>
<comment type="similarity">
    <text evidence="8">Belongs to the PPP phosphatase family.</text>
</comment>
<dbReference type="PRINTS" id="PR00114">
    <property type="entry name" value="STPHPHTASE"/>
</dbReference>
<dbReference type="CDD" id="cd04329">
    <property type="entry name" value="RNAP_II_Rpb7_N"/>
    <property type="match status" value="1"/>
</dbReference>
<dbReference type="SUPFAM" id="SSF50249">
    <property type="entry name" value="Nucleic acid-binding proteins"/>
    <property type="match status" value="1"/>
</dbReference>
<name>A0ABQ8E712_BRANA</name>
<comment type="cofactor">
    <cofactor evidence="1">
        <name>Mn(2+)</name>
        <dbReference type="ChEBI" id="CHEBI:29035"/>
    </cofactor>
</comment>
<evidence type="ECO:0000259" key="9">
    <source>
        <dbReference type="PROSITE" id="PS00125"/>
    </source>
</evidence>
<comment type="catalytic activity">
    <reaction evidence="8">
        <text>O-phospho-L-threonyl-[protein] + H2O = L-threonyl-[protein] + phosphate</text>
        <dbReference type="Rhea" id="RHEA:47004"/>
        <dbReference type="Rhea" id="RHEA-COMP:11060"/>
        <dbReference type="Rhea" id="RHEA-COMP:11605"/>
        <dbReference type="ChEBI" id="CHEBI:15377"/>
        <dbReference type="ChEBI" id="CHEBI:30013"/>
        <dbReference type="ChEBI" id="CHEBI:43474"/>
        <dbReference type="ChEBI" id="CHEBI:61977"/>
        <dbReference type="EC" id="3.1.3.16"/>
    </reaction>
</comment>
<sequence>MQGPITLIGTPVAVRLKDQQDEFKISIGVVKFRSRGVFVMTQQGQGSMDPAVLDDIIRRLLDYRNPKPGTKQVMLNESEIRQLCSVSREIFLQQPNLLELEAPIKICGDIHGQYSDLLRLFEYGGLPPAANYLFLGDYVDRGKQSLETICLLLAYKIKYPENFFLLRGNHECASINRIYGFYDECKRRFSVRLWKVFTDSFNCLPVAAVIDDKILCMHGGLSPDLTSVEQIKNIKRPTDVPDSGLLCDLLWSDPSKDVKGWGMNDRGVSYTFGPDKVAEFLIKNDMDLICRAHQVVEDGYEFFADRQLVTIFSAPNYCGEFDNAGAMMSVDESLMCSFQILKPADRRPRVPEREREREKVQTKMFFHIVLERNMQLHPRFFGRNLRENLVSKLMKDVEGTCSGRHGFVVAITGIESVGKGLIRDGTAFVTFPVKYQCVVFRPFKGEILEAVVTLVNKMGFFAEAGPVQIFVSKHLIPDDMEFQAGDMPNYTTSDGSVKIQKECEVRLKIIGTRVDATEIFCVGTIKDDFLGVINDPAAAA</sequence>
<dbReference type="EC" id="3.1.3.16" evidence="8"/>
<dbReference type="CDD" id="cd04462">
    <property type="entry name" value="S1_RNAPII_Rpb7"/>
    <property type="match status" value="1"/>
</dbReference>
<proteinExistence type="inferred from homology"/>
<dbReference type="InterPro" id="IPR031675">
    <property type="entry name" value="STPPase_N"/>
</dbReference>
<evidence type="ECO:0000256" key="2">
    <source>
        <dbReference type="ARBA" id="ARBA00022478"/>
    </source>
</evidence>
<evidence type="ECO:0000256" key="1">
    <source>
        <dbReference type="ARBA" id="ARBA00001936"/>
    </source>
</evidence>
<keyword evidence="5" id="KW-0904">Protein phosphatase</keyword>
<evidence type="ECO:0000256" key="4">
    <source>
        <dbReference type="ARBA" id="ARBA00022801"/>
    </source>
</evidence>
<keyword evidence="2" id="KW-0240">DNA-directed RNA polymerase</keyword>
<evidence type="ECO:0000256" key="8">
    <source>
        <dbReference type="RuleBase" id="RU004273"/>
    </source>
</evidence>
<keyword evidence="7" id="KW-0464">Manganese</keyword>
<keyword evidence="4 8" id="KW-0378">Hydrolase</keyword>
<keyword evidence="3" id="KW-0479">Metal-binding</keyword>
<protein>
    <recommendedName>
        <fullName evidence="8">Serine/threonine-protein phosphatase</fullName>
        <ecNumber evidence="8">3.1.3.16</ecNumber>
    </recommendedName>
</protein>
<dbReference type="Gene3D" id="3.60.21.10">
    <property type="match status" value="1"/>
</dbReference>
<dbReference type="Pfam" id="PF16891">
    <property type="entry name" value="STPPase_N"/>
    <property type="match status" value="1"/>
</dbReference>
<evidence type="ECO:0000256" key="5">
    <source>
        <dbReference type="ARBA" id="ARBA00022912"/>
    </source>
</evidence>
<dbReference type="Gene3D" id="2.40.50.140">
    <property type="entry name" value="Nucleic acid-binding proteins"/>
    <property type="match status" value="1"/>
</dbReference>
<evidence type="ECO:0000256" key="6">
    <source>
        <dbReference type="ARBA" id="ARBA00023163"/>
    </source>
</evidence>
<dbReference type="Pfam" id="PF00149">
    <property type="entry name" value="Metallophos"/>
    <property type="match status" value="1"/>
</dbReference>
<feature type="domain" description="Serine/threonine specific protein phosphatases" evidence="9">
    <location>
        <begin position="166"/>
        <end position="171"/>
    </location>
</feature>
<dbReference type="InterPro" id="IPR005576">
    <property type="entry name" value="Rpb7-like_N"/>
</dbReference>
<dbReference type="InterPro" id="IPR036898">
    <property type="entry name" value="RNA_pol_Rpb7-like_N_sf"/>
</dbReference>
<dbReference type="InterPro" id="IPR050341">
    <property type="entry name" value="PP1_catalytic_subunit"/>
</dbReference>
<keyword evidence="11" id="KW-1185">Reference proteome</keyword>
<dbReference type="PROSITE" id="PS00125">
    <property type="entry name" value="SER_THR_PHOSPHATASE"/>
    <property type="match status" value="1"/>
</dbReference>
<gene>
    <name evidence="10" type="ORF">HID58_004871</name>
</gene>
<dbReference type="InterPro" id="IPR004843">
    <property type="entry name" value="Calcineurin-like_PHP"/>
</dbReference>
<evidence type="ECO:0000313" key="10">
    <source>
        <dbReference type="EMBL" id="KAH0937410.1"/>
    </source>
</evidence>
<dbReference type="SMART" id="SM00156">
    <property type="entry name" value="PP2Ac"/>
    <property type="match status" value="1"/>
</dbReference>
<dbReference type="PANTHER" id="PTHR11668">
    <property type="entry name" value="SERINE/THREONINE PROTEIN PHOSPHATASE"/>
    <property type="match status" value="1"/>
</dbReference>
<dbReference type="SUPFAM" id="SSF56300">
    <property type="entry name" value="Metallo-dependent phosphatases"/>
    <property type="match status" value="1"/>
</dbReference>
<dbReference type="InterPro" id="IPR006186">
    <property type="entry name" value="Ser/Thr-sp_prot-phosphatase"/>
</dbReference>
<evidence type="ECO:0000256" key="3">
    <source>
        <dbReference type="ARBA" id="ARBA00022723"/>
    </source>
</evidence>
<dbReference type="InterPro" id="IPR003029">
    <property type="entry name" value="S1_domain"/>
</dbReference>
<dbReference type="Gene3D" id="3.30.1490.120">
    <property type="entry name" value="RNA polymerase Rpb7-like, N-terminal domain"/>
    <property type="match status" value="1"/>
</dbReference>
<dbReference type="Pfam" id="PF00575">
    <property type="entry name" value="S1"/>
    <property type="match status" value="1"/>
</dbReference>
<reference evidence="10 11" key="1">
    <citation type="submission" date="2021-05" db="EMBL/GenBank/DDBJ databases">
        <title>Genome Assembly of Synthetic Allotetraploid Brassica napus Reveals Homoeologous Exchanges between Subgenomes.</title>
        <authorList>
            <person name="Davis J.T."/>
        </authorList>
    </citation>
    <scope>NUCLEOTIDE SEQUENCE [LARGE SCALE GENOMIC DNA]</scope>
    <source>
        <strain evidence="11">cv. Da-Ae</strain>
        <tissue evidence="10">Seedling</tissue>
    </source>
</reference>
<organism evidence="10 11">
    <name type="scientific">Brassica napus</name>
    <name type="common">Rape</name>
    <dbReference type="NCBI Taxonomy" id="3708"/>
    <lineage>
        <taxon>Eukaryota</taxon>
        <taxon>Viridiplantae</taxon>
        <taxon>Streptophyta</taxon>
        <taxon>Embryophyta</taxon>
        <taxon>Tracheophyta</taxon>
        <taxon>Spermatophyta</taxon>
        <taxon>Magnoliopsida</taxon>
        <taxon>eudicotyledons</taxon>
        <taxon>Gunneridae</taxon>
        <taxon>Pentapetalae</taxon>
        <taxon>rosids</taxon>
        <taxon>malvids</taxon>
        <taxon>Brassicales</taxon>
        <taxon>Brassicaceae</taxon>
        <taxon>Brassiceae</taxon>
        <taxon>Brassica</taxon>
    </lineage>
</organism>
<dbReference type="Pfam" id="PF03876">
    <property type="entry name" value="SHS2_Rpb7-N"/>
    <property type="match status" value="1"/>
</dbReference>
<evidence type="ECO:0000313" key="11">
    <source>
        <dbReference type="Proteomes" id="UP000824890"/>
    </source>
</evidence>
<dbReference type="CDD" id="cd07414">
    <property type="entry name" value="MPP_PP1_PPKL"/>
    <property type="match status" value="1"/>
</dbReference>
<dbReference type="InterPro" id="IPR012340">
    <property type="entry name" value="NA-bd_OB-fold"/>
</dbReference>
<dbReference type="InterPro" id="IPR029052">
    <property type="entry name" value="Metallo-depent_PP-like"/>
</dbReference>
<dbReference type="Proteomes" id="UP000824890">
    <property type="component" value="Unassembled WGS sequence"/>
</dbReference>
<dbReference type="EMBL" id="JAGKQM010000002">
    <property type="protein sequence ID" value="KAH0937410.1"/>
    <property type="molecule type" value="Genomic_DNA"/>
</dbReference>
<comment type="caution">
    <text evidence="10">The sequence shown here is derived from an EMBL/GenBank/DDBJ whole genome shotgun (WGS) entry which is preliminary data.</text>
</comment>
<keyword evidence="6" id="KW-0804">Transcription</keyword>